<dbReference type="EMBL" id="CP009552">
    <property type="protein sequence ID" value="AIY89070.1"/>
    <property type="molecule type" value="Genomic_DNA"/>
</dbReference>
<feature type="domain" description="NADH:quinone oxidoreductase/Mrp antiporter transmembrane" evidence="7">
    <location>
        <begin position="130"/>
        <end position="400"/>
    </location>
</feature>
<dbReference type="Proteomes" id="UP000030624">
    <property type="component" value="Chromosome"/>
</dbReference>
<keyword evidence="5 6" id="KW-0472">Membrane</keyword>
<gene>
    <name evidence="8" type="ORF">GACE_0007</name>
</gene>
<feature type="transmembrane region" description="Helical" evidence="6">
    <location>
        <begin position="134"/>
        <end position="154"/>
    </location>
</feature>
<keyword evidence="4 6" id="KW-1133">Transmembrane helix</keyword>
<evidence type="ECO:0000256" key="2">
    <source>
        <dbReference type="ARBA" id="ARBA00022475"/>
    </source>
</evidence>
<evidence type="ECO:0000313" key="8">
    <source>
        <dbReference type="EMBL" id="AIY89070.1"/>
    </source>
</evidence>
<dbReference type="Pfam" id="PF00361">
    <property type="entry name" value="Proton_antipo_M"/>
    <property type="match status" value="1"/>
</dbReference>
<dbReference type="GO" id="GO:0042773">
    <property type="term" value="P:ATP synthesis coupled electron transport"/>
    <property type="evidence" value="ECO:0007669"/>
    <property type="project" value="InterPro"/>
</dbReference>
<reference evidence="8 9" key="1">
    <citation type="journal article" date="2015" name="Appl. Environ. Microbiol.">
        <title>The Geoglobus acetivorans genome: Fe(III) reduction, acetate utilization, autotrophic growth, and degradation of aromatic compounds in a hyperthermophilic archaeon.</title>
        <authorList>
            <person name="Mardanov A.V."/>
            <person name="Slododkina G.B."/>
            <person name="Slobodkin A.I."/>
            <person name="Beletsky A.V."/>
            <person name="Gavrilov S.N."/>
            <person name="Kublanov I.V."/>
            <person name="Bonch-Osmolovskaya E.A."/>
            <person name="Skryabin K.G."/>
            <person name="Ravin N.V."/>
        </authorList>
    </citation>
    <scope>NUCLEOTIDE SEQUENCE [LARGE SCALE GENOMIC DNA]</scope>
    <source>
        <strain evidence="8 9">SBH6</strain>
    </source>
</reference>
<dbReference type="GO" id="GO:0005886">
    <property type="term" value="C:plasma membrane"/>
    <property type="evidence" value="ECO:0007669"/>
    <property type="project" value="UniProtKB-SubCell"/>
</dbReference>
<evidence type="ECO:0000313" key="9">
    <source>
        <dbReference type="Proteomes" id="UP000030624"/>
    </source>
</evidence>
<dbReference type="PANTHER" id="PTHR42703:SF1">
    <property type="entry name" value="NA(+)_H(+) ANTIPORTER SUBUNIT D1"/>
    <property type="match status" value="1"/>
</dbReference>
<evidence type="ECO:0000256" key="3">
    <source>
        <dbReference type="ARBA" id="ARBA00022692"/>
    </source>
</evidence>
<dbReference type="HOGENOM" id="CLU_007100_4_2_2"/>
<dbReference type="InterPro" id="IPR001750">
    <property type="entry name" value="ND/Mrp_TM"/>
</dbReference>
<dbReference type="PANTHER" id="PTHR42703">
    <property type="entry name" value="NADH DEHYDROGENASE"/>
    <property type="match status" value="1"/>
</dbReference>
<dbReference type="GeneID" id="24796613"/>
<evidence type="ECO:0000256" key="5">
    <source>
        <dbReference type="ARBA" id="ARBA00023136"/>
    </source>
</evidence>
<dbReference type="InterPro" id="IPR050586">
    <property type="entry name" value="CPA3_Na-H_Antiporter_D"/>
</dbReference>
<dbReference type="PRINTS" id="PR01437">
    <property type="entry name" value="NUOXDRDTASE4"/>
</dbReference>
<proteinExistence type="predicted"/>
<feature type="transmembrane region" description="Helical" evidence="6">
    <location>
        <begin position="196"/>
        <end position="215"/>
    </location>
</feature>
<sequence>MSLALYAFLIPLVAIVAAPFIRGKGASYLSSIAFILSFLFILSDFVTKSSFTLPLFNALEPIGKIYLLGDAISHAFGFTIAFVSAMVALYSYPYMKHRFEEMGLNSDVEFRKYWFLYNLYAASMLWLVYAGNLILLYIFLEISLIASFLLIYYYGYGNRVWVAILYFVWTNIAGVLALVGILLIGFENKTLALDSIAGVSMLAWTLIFIGMMVKLPGLGPHVWLPWAHAEAPTPVSALLSPLTVGLAAYILLRIYLIDPSFILTYRWEIFIYGVITSIVAGFGVFKQTDHKRLLAYSTISQMGYILIAFSLGTAGIVGVIIQYISHAFGKSILFMSAGAIIATYHGLRDLDKMSGLHEQVPTIANAALIGFMNLSGILTIGMIGEFFILKGLVDTYGLSLDTMLLVVFVFIISGLYSFYTMKRIYYGKVRDYDKVKVNRLLDTPLYLIGAISFLFILPPLATWFVDAILTFLGGGI</sequence>
<feature type="transmembrane region" description="Helical" evidence="6">
    <location>
        <begin position="269"/>
        <end position="285"/>
    </location>
</feature>
<feature type="transmembrane region" description="Helical" evidence="6">
    <location>
        <begin position="112"/>
        <end position="129"/>
    </location>
</feature>
<feature type="transmembrane region" description="Helical" evidence="6">
    <location>
        <begin position="160"/>
        <end position="184"/>
    </location>
</feature>
<evidence type="ECO:0000259" key="7">
    <source>
        <dbReference type="Pfam" id="PF00361"/>
    </source>
</evidence>
<evidence type="ECO:0000256" key="4">
    <source>
        <dbReference type="ARBA" id="ARBA00022989"/>
    </source>
</evidence>
<dbReference type="InterPro" id="IPR003918">
    <property type="entry name" value="NADH_UbQ_OxRdtase"/>
</dbReference>
<name>A0A0A7GAI8_GEOAI</name>
<comment type="subcellular location">
    <subcellularLocation>
        <location evidence="1">Cell membrane</location>
        <topology evidence="1">Multi-pass membrane protein</topology>
    </subcellularLocation>
</comment>
<accession>A0A0A7GAI8</accession>
<feature type="transmembrane region" description="Helical" evidence="6">
    <location>
        <begin position="27"/>
        <end position="46"/>
    </location>
</feature>
<feature type="transmembrane region" description="Helical" evidence="6">
    <location>
        <begin position="67"/>
        <end position="92"/>
    </location>
</feature>
<keyword evidence="2" id="KW-1003">Cell membrane</keyword>
<dbReference type="KEGG" id="gac:GACE_0007"/>
<protein>
    <submittedName>
        <fullName evidence="8">F420H2-quinone oxidoreductase, subunit M</fullName>
    </submittedName>
</protein>
<feature type="transmembrane region" description="Helical" evidence="6">
    <location>
        <begin position="445"/>
        <end position="472"/>
    </location>
</feature>
<feature type="transmembrane region" description="Helical" evidence="6">
    <location>
        <begin position="331"/>
        <end position="347"/>
    </location>
</feature>
<evidence type="ECO:0000256" key="6">
    <source>
        <dbReference type="SAM" id="Phobius"/>
    </source>
</evidence>
<organism evidence="8 9">
    <name type="scientific">Geoglobus acetivorans</name>
    <dbReference type="NCBI Taxonomy" id="565033"/>
    <lineage>
        <taxon>Archaea</taxon>
        <taxon>Methanobacteriati</taxon>
        <taxon>Methanobacteriota</taxon>
        <taxon>Archaeoglobi</taxon>
        <taxon>Archaeoglobales</taxon>
        <taxon>Archaeoglobaceae</taxon>
        <taxon>Geoglobus</taxon>
    </lineage>
</organism>
<dbReference type="GO" id="GO:0008137">
    <property type="term" value="F:NADH dehydrogenase (ubiquinone) activity"/>
    <property type="evidence" value="ECO:0007669"/>
    <property type="project" value="InterPro"/>
</dbReference>
<dbReference type="STRING" id="565033.GACE_0007"/>
<feature type="transmembrane region" description="Helical" evidence="6">
    <location>
        <begin position="305"/>
        <end position="324"/>
    </location>
</feature>
<feature type="transmembrane region" description="Helical" evidence="6">
    <location>
        <begin position="367"/>
        <end position="388"/>
    </location>
</feature>
<dbReference type="eggNOG" id="arCOG01537">
    <property type="taxonomic scope" value="Archaea"/>
</dbReference>
<dbReference type="RefSeq" id="WP_048090133.1">
    <property type="nucleotide sequence ID" value="NZ_CP009552.1"/>
</dbReference>
<evidence type="ECO:0000256" key="1">
    <source>
        <dbReference type="ARBA" id="ARBA00004651"/>
    </source>
</evidence>
<dbReference type="AlphaFoldDB" id="A0A0A7GAI8"/>
<feature type="transmembrane region" description="Helical" evidence="6">
    <location>
        <begin position="235"/>
        <end position="257"/>
    </location>
</feature>
<feature type="transmembrane region" description="Helical" evidence="6">
    <location>
        <begin position="400"/>
        <end position="419"/>
    </location>
</feature>
<keyword evidence="3 6" id="KW-0812">Transmembrane</keyword>